<feature type="non-terminal residue" evidence="2">
    <location>
        <position position="1"/>
    </location>
</feature>
<dbReference type="EMBL" id="JARBDR010000342">
    <property type="protein sequence ID" value="KAJ8314109.1"/>
    <property type="molecule type" value="Genomic_DNA"/>
</dbReference>
<organism evidence="2 3">
    <name type="scientific">Tegillarca granosa</name>
    <name type="common">Malaysian cockle</name>
    <name type="synonym">Anadara granosa</name>
    <dbReference type="NCBI Taxonomy" id="220873"/>
    <lineage>
        <taxon>Eukaryota</taxon>
        <taxon>Metazoa</taxon>
        <taxon>Spiralia</taxon>
        <taxon>Lophotrochozoa</taxon>
        <taxon>Mollusca</taxon>
        <taxon>Bivalvia</taxon>
        <taxon>Autobranchia</taxon>
        <taxon>Pteriomorphia</taxon>
        <taxon>Arcoida</taxon>
        <taxon>Arcoidea</taxon>
        <taxon>Arcidae</taxon>
        <taxon>Tegillarca</taxon>
    </lineage>
</organism>
<evidence type="ECO:0000313" key="3">
    <source>
        <dbReference type="Proteomes" id="UP001217089"/>
    </source>
</evidence>
<evidence type="ECO:0000313" key="2">
    <source>
        <dbReference type="EMBL" id="KAJ8314109.1"/>
    </source>
</evidence>
<feature type="compositionally biased region" description="Low complexity" evidence="1">
    <location>
        <begin position="163"/>
        <end position="180"/>
    </location>
</feature>
<reference evidence="2 3" key="1">
    <citation type="submission" date="2022-12" db="EMBL/GenBank/DDBJ databases">
        <title>Chromosome-level genome of Tegillarca granosa.</title>
        <authorList>
            <person name="Kim J."/>
        </authorList>
    </citation>
    <scope>NUCLEOTIDE SEQUENCE [LARGE SCALE GENOMIC DNA]</scope>
    <source>
        <strain evidence="2">Teg-2019</strain>
        <tissue evidence="2">Adductor muscle</tissue>
    </source>
</reference>
<dbReference type="Proteomes" id="UP001217089">
    <property type="component" value="Unassembled WGS sequence"/>
</dbReference>
<gene>
    <name evidence="2" type="ORF">KUTeg_008670</name>
</gene>
<evidence type="ECO:0000256" key="1">
    <source>
        <dbReference type="SAM" id="MobiDB-lite"/>
    </source>
</evidence>
<keyword evidence="3" id="KW-1185">Reference proteome</keyword>
<name>A0ABQ9F9R7_TEGGR</name>
<protein>
    <submittedName>
        <fullName evidence="2">Uncharacterized protein</fullName>
    </submittedName>
</protein>
<feature type="region of interest" description="Disordered" evidence="1">
    <location>
        <begin position="162"/>
        <end position="213"/>
    </location>
</feature>
<sequence>VTKLQVALCTHLNGKLKVYKKKPIYQLTGVVLRFTLVAEPILASLAAEFGANKSILFVKQSIATGPIILSMVLLKVKHSPIMILIKANKLDRGSQVPILWGKLKCMELNNQPILINKQTLKLLPQTLKPNHRDVPYSIENYDALSQKLEIAIEEHNIYKRAANNGTSSSDNSTSGSMDSTAAPVTASTPIPTTAKMTKAPTKAPTTASTPSTTTTFPIDEVKNFFLLGFTINIQKFTGSKKYKKLKKKRKKLVCLPPLHKIYNP</sequence>
<proteinExistence type="predicted"/>
<accession>A0ABQ9F9R7</accession>
<comment type="caution">
    <text evidence="2">The sequence shown here is derived from an EMBL/GenBank/DDBJ whole genome shotgun (WGS) entry which is preliminary data.</text>
</comment>
<feature type="compositionally biased region" description="Low complexity" evidence="1">
    <location>
        <begin position="188"/>
        <end position="213"/>
    </location>
</feature>